<name>A0A161K9E1_9EURY</name>
<evidence type="ECO:0000313" key="5">
    <source>
        <dbReference type="Proteomes" id="UP000250189"/>
    </source>
</evidence>
<dbReference type="InterPro" id="IPR018977">
    <property type="entry name" value="NurA_domain"/>
</dbReference>
<keyword evidence="3" id="KW-0378">Hydrolase</keyword>
<protein>
    <submittedName>
        <fullName evidence="3">Single-stranded exonuclease associated with Rad50/Mre11 complex</fullName>
    </submittedName>
</protein>
<dbReference type="Proteomes" id="UP000250189">
    <property type="component" value="Chromosome"/>
</dbReference>
<dbReference type="EMBL" id="CP015193">
    <property type="protein sequence ID" value="ASJ17113.1"/>
    <property type="molecule type" value="Genomic_DNA"/>
</dbReference>
<dbReference type="OrthoDB" id="88693at2157"/>
<dbReference type="EMBL" id="LN999010">
    <property type="protein sequence ID" value="CUX77718.1"/>
    <property type="molecule type" value="Genomic_DNA"/>
</dbReference>
<sequence length="436" mass="50993">MSKFYDLFAKELRSKRDKWKKRYHSLPNTLEKFLREEFNKFWKPVNLKDYERNPKEFNILAVDSSYQAESLKNGGIFYAVRALGISKDKEYRDLIVDFDYADGPVHNVTHFLQRKMEYLELKVAADAISDGFNGTILIDGSIYGRISHLIEESPMSNDRGFFIEHYKEVMRLFKLAKENEVVLVGISKESRSRFFRDFLVKNLVSLDEIRGDVSLNEVFHLLSLALDQKRKAIKMLDSLKRQYENIGLLDEVLKELLTPRPDYQLIDKFAQQPGYTIPLLLGPSARWLRGIEQIEKDPEGYIESHFPTLFSDPNFVSYAKVILKNIPDLPSIISMHVLPDVNDSPLRIDIPAFCLGDDVKLKEIGWPEPFTGTLDQIFEIIATGYGGLEFYNIWLWKVDREVKFHRHEFDELYFSKFKEAIEVEINARGHRRVRFL</sequence>
<dbReference type="Proteomes" id="UP000093069">
    <property type="component" value="Chromosome I"/>
</dbReference>
<keyword evidence="3" id="KW-0269">Exonuclease</keyword>
<proteinExistence type="predicted"/>
<dbReference type="KEGG" id="tch:CHITON_0939"/>
<organism evidence="3 4">
    <name type="scientific">Thermococcus chitonophagus</name>
    <dbReference type="NCBI Taxonomy" id="54262"/>
    <lineage>
        <taxon>Archaea</taxon>
        <taxon>Methanobacteriati</taxon>
        <taxon>Methanobacteriota</taxon>
        <taxon>Thermococci</taxon>
        <taxon>Thermococcales</taxon>
        <taxon>Thermococcaceae</taxon>
        <taxon>Thermococcus</taxon>
    </lineage>
</organism>
<dbReference type="GO" id="GO:0004527">
    <property type="term" value="F:exonuclease activity"/>
    <property type="evidence" value="ECO:0007669"/>
    <property type="project" value="UniProtKB-KW"/>
</dbReference>
<dbReference type="AlphaFoldDB" id="A0A161K9E1"/>
<evidence type="ECO:0000313" key="3">
    <source>
        <dbReference type="EMBL" id="CUX77718.1"/>
    </source>
</evidence>
<dbReference type="SMART" id="SM00933">
    <property type="entry name" value="NurA"/>
    <property type="match status" value="1"/>
</dbReference>
<evidence type="ECO:0000313" key="4">
    <source>
        <dbReference type="Proteomes" id="UP000093069"/>
    </source>
</evidence>
<evidence type="ECO:0000313" key="2">
    <source>
        <dbReference type="EMBL" id="ASJ17113.1"/>
    </source>
</evidence>
<keyword evidence="5" id="KW-1185">Reference proteome</keyword>
<feature type="domain" description="NurA" evidence="1">
    <location>
        <begin position="57"/>
        <end position="404"/>
    </location>
</feature>
<keyword evidence="3" id="KW-0540">Nuclease</keyword>
<reference evidence="3" key="2">
    <citation type="submission" date="2016-01" db="EMBL/GenBank/DDBJ databases">
        <authorList>
            <person name="McClelland M."/>
            <person name="Jain A."/>
            <person name="Saraogi P."/>
            <person name="Mendelson R."/>
            <person name="Westerman R."/>
            <person name="SanMiguel P."/>
            <person name="Csonka L."/>
        </authorList>
    </citation>
    <scope>NUCLEOTIDE SEQUENCE</scope>
    <source>
        <strain evidence="3">1</strain>
    </source>
</reference>
<reference evidence="4" key="1">
    <citation type="submission" date="2016-01" db="EMBL/GenBank/DDBJ databases">
        <authorList>
            <person name="Vorgias C.E."/>
        </authorList>
    </citation>
    <scope>NUCLEOTIDE SEQUENCE [LARGE SCALE GENOMIC DNA]</scope>
</reference>
<accession>A0A161K9E1</accession>
<dbReference type="STRING" id="54262.CHITON_0939"/>
<reference evidence="2 5" key="3">
    <citation type="submission" date="2016-04" db="EMBL/GenBank/DDBJ databases">
        <title>Complete genome sequence of Thermococcus chitonophagus type strain GC74.</title>
        <authorList>
            <person name="Oger P.M."/>
        </authorList>
    </citation>
    <scope>NUCLEOTIDE SEQUENCE [LARGE SCALE GENOMIC DNA]</scope>
    <source>
        <strain evidence="2 5">GC74</strain>
    </source>
</reference>
<dbReference type="GeneID" id="33322623"/>
<dbReference type="RefSeq" id="WP_068577222.1">
    <property type="nucleotide sequence ID" value="NZ_CP015193.1"/>
</dbReference>
<gene>
    <name evidence="2" type="ORF">A3L04_08540</name>
    <name evidence="3" type="ORF">CHITON_0939</name>
</gene>
<evidence type="ECO:0000259" key="1">
    <source>
        <dbReference type="SMART" id="SM00933"/>
    </source>
</evidence>
<dbReference type="Pfam" id="PF09376">
    <property type="entry name" value="NurA"/>
    <property type="match status" value="1"/>
</dbReference>